<dbReference type="eggNOG" id="COG2378">
    <property type="taxonomic scope" value="Bacteria"/>
</dbReference>
<evidence type="ECO:0000313" key="3">
    <source>
        <dbReference type="EMBL" id="ENO17908.1"/>
    </source>
</evidence>
<dbReference type="EMBL" id="AQHZ01000023">
    <property type="protein sequence ID" value="ENO17908.1"/>
    <property type="molecule type" value="Genomic_DNA"/>
</dbReference>
<dbReference type="InterPro" id="IPR051534">
    <property type="entry name" value="CBASS_pafABC_assoc_protein"/>
</dbReference>
<dbReference type="PIRSF" id="PIRSF016838">
    <property type="entry name" value="PafC"/>
    <property type="match status" value="1"/>
</dbReference>
<proteinExistence type="predicted"/>
<comment type="caution">
    <text evidence="3">The sequence shown here is derived from an EMBL/GenBank/DDBJ whole genome shotgun (WGS) entry which is preliminary data.</text>
</comment>
<organism evidence="3 4">
    <name type="scientific">Schaalia cardiffensis F0333</name>
    <dbReference type="NCBI Taxonomy" id="888050"/>
    <lineage>
        <taxon>Bacteria</taxon>
        <taxon>Bacillati</taxon>
        <taxon>Actinomycetota</taxon>
        <taxon>Actinomycetes</taxon>
        <taxon>Actinomycetales</taxon>
        <taxon>Actinomycetaceae</taxon>
        <taxon>Schaalia</taxon>
    </lineage>
</organism>
<dbReference type="PANTHER" id="PTHR34580:SF1">
    <property type="entry name" value="PROTEIN PAFC"/>
    <property type="match status" value="1"/>
</dbReference>
<dbReference type="OrthoDB" id="3268930at2"/>
<gene>
    <name evidence="3" type="ORF">HMPREF9004_1399</name>
</gene>
<name>N6X9T9_9ACTO</name>
<dbReference type="Pfam" id="PF19187">
    <property type="entry name" value="HTH_PafC"/>
    <property type="match status" value="1"/>
</dbReference>
<evidence type="ECO:0000313" key="4">
    <source>
        <dbReference type="Proteomes" id="UP000013015"/>
    </source>
</evidence>
<accession>N6X9T9</accession>
<feature type="domain" description="PafC HTH" evidence="2">
    <location>
        <begin position="9"/>
        <end position="118"/>
    </location>
</feature>
<dbReference type="RefSeq" id="WP_005963680.1">
    <property type="nucleotide sequence ID" value="NZ_CP040505.1"/>
</dbReference>
<evidence type="ECO:0008006" key="5">
    <source>
        <dbReference type="Google" id="ProtNLM"/>
    </source>
</evidence>
<protein>
    <recommendedName>
        <fullName evidence="5">WYL domain-containing protein</fullName>
    </recommendedName>
</protein>
<dbReference type="HOGENOM" id="CLU_041141_2_0_11"/>
<dbReference type="InterPro" id="IPR043839">
    <property type="entry name" value="PafC_HTH"/>
</dbReference>
<dbReference type="InterPro" id="IPR028349">
    <property type="entry name" value="PafC-like"/>
</dbReference>
<dbReference type="AlphaFoldDB" id="N6X9T9"/>
<reference evidence="3 4" key="1">
    <citation type="submission" date="2013-03" db="EMBL/GenBank/DDBJ databases">
        <title>Reference genome for the Human Microbiome Project.</title>
        <authorList>
            <person name="Aqrawi P."/>
            <person name="Ayvaz T."/>
            <person name="Bess C."/>
            <person name="Blankenburg K."/>
            <person name="Coyle M."/>
            <person name="Deng J."/>
            <person name="Forbes L."/>
            <person name="Fowler G."/>
            <person name="Francisco L."/>
            <person name="Fu Q."/>
            <person name="Gibbs R."/>
            <person name="Gross S."/>
            <person name="Gubbala S."/>
            <person name="Hale W."/>
            <person name="Hemphill L."/>
            <person name="Highlander S."/>
            <person name="Hirani K."/>
            <person name="Jackson L."/>
            <person name="Jakkamsetti A."/>
            <person name="Javaid M."/>
            <person name="Jayaseelan J.C."/>
            <person name="Jiang H."/>
            <person name="Joshi V."/>
            <person name="Korchina V."/>
            <person name="Kovar C."/>
            <person name="Lara F."/>
            <person name="Lee S."/>
            <person name="Liu Y."/>
            <person name="Mata R."/>
            <person name="Mathew T."/>
            <person name="Munidasa M."/>
            <person name="Muzny D."/>
            <person name="Nazareth L."/>
            <person name="Ngo R."/>
            <person name="Nguyen L."/>
            <person name="Nguyen N."/>
            <person name="Okwuonu G."/>
            <person name="Ongeri F."/>
            <person name="Palculict T."/>
            <person name="Patil S."/>
            <person name="Petrosino J."/>
            <person name="Pham C."/>
            <person name="Pham P."/>
            <person name="Pu L.-L."/>
            <person name="Qin X."/>
            <person name="Qu J."/>
            <person name="Reid J."/>
            <person name="Ross M."/>
            <person name="Ruth R."/>
            <person name="Saada N."/>
            <person name="San Lucas F."/>
            <person name="Santibanez J."/>
            <person name="Shang Y."/>
            <person name="Simmons D."/>
            <person name="Song X.-Z."/>
            <person name="Tang L.-Y."/>
            <person name="Thornton R."/>
            <person name="Warren J."/>
            <person name="Weissenberger G."/>
            <person name="Wilczek-Boney K."/>
            <person name="Worley K."/>
            <person name="Youmans B."/>
            <person name="Zhang J."/>
            <person name="Zhang L."/>
            <person name="Zhao Z."/>
            <person name="Zhou C."/>
            <person name="Zhu D."/>
            <person name="Zhu Y."/>
        </authorList>
    </citation>
    <scope>NUCLEOTIDE SEQUENCE [LARGE SCALE GENOMIC DNA]</scope>
    <source>
        <strain evidence="3 4">F0333</strain>
    </source>
</reference>
<dbReference type="Pfam" id="PF13280">
    <property type="entry name" value="WYL"/>
    <property type="match status" value="1"/>
</dbReference>
<keyword evidence="4" id="KW-1185">Reference proteome</keyword>
<dbReference type="Proteomes" id="UP000013015">
    <property type="component" value="Unassembled WGS sequence"/>
</dbReference>
<evidence type="ECO:0000259" key="2">
    <source>
        <dbReference type="Pfam" id="PF19187"/>
    </source>
</evidence>
<evidence type="ECO:0000259" key="1">
    <source>
        <dbReference type="Pfam" id="PF13280"/>
    </source>
</evidence>
<dbReference type="PATRIC" id="fig|888050.3.peg.1337"/>
<feature type="domain" description="WYL" evidence="1">
    <location>
        <begin position="163"/>
        <end position="227"/>
    </location>
</feature>
<dbReference type="InterPro" id="IPR026881">
    <property type="entry name" value="WYL_dom"/>
</dbReference>
<sequence>MPELVPITISRLISLVAWIGEHPGVSLGEAAAHFGRTRKQMKRDIEAIGSVGDSLPGQSFEIDWDAYATEDKLLVHSNMGISLPPRLTAREVTAILVGLEALAPNLDPDLRARIPRTACQVRALVNSSEETTTQDPFSQEDSQVGEAFPLLAPQPDTDLSTRLETVAEAISARRPLSFTYTRADGLRSHRRVDPWELRFESGGWMLHAWCHDAQDERVFALSRIDDLLTEEGRSQLRTHTTVEAPTKIELELGPGGRWVGEEFGEGEPVDTPHGCRVTIPVWNPAWVESLLIDVSPVLISAPDELKRQAGLRARRIREVWDEYARKDAQ</sequence>
<dbReference type="PROSITE" id="PS52050">
    <property type="entry name" value="WYL"/>
    <property type="match status" value="1"/>
</dbReference>
<dbReference type="PANTHER" id="PTHR34580">
    <property type="match status" value="1"/>
</dbReference>
<dbReference type="STRING" id="888050.HMPREF9004_1399"/>